<evidence type="ECO:0000256" key="3">
    <source>
        <dbReference type="ARBA" id="ARBA00022617"/>
    </source>
</evidence>
<dbReference type="AlphaFoldDB" id="A0A0E0JLF6"/>
<dbReference type="GO" id="GO:0016705">
    <property type="term" value="F:oxidoreductase activity, acting on paired donors, with incorporation or reduction of molecular oxygen"/>
    <property type="evidence" value="ECO:0007669"/>
    <property type="project" value="InterPro"/>
</dbReference>
<protein>
    <recommendedName>
        <fullName evidence="14">Cytochrome P450</fullName>
    </recommendedName>
</protein>
<evidence type="ECO:0000313" key="12">
    <source>
        <dbReference type="EnsemblPlants" id="OPUNC01G23650.1"/>
    </source>
</evidence>
<dbReference type="Gene3D" id="1.10.630.10">
    <property type="entry name" value="Cytochrome P450"/>
    <property type="match status" value="2"/>
</dbReference>
<evidence type="ECO:0000313" key="13">
    <source>
        <dbReference type="Proteomes" id="UP000026962"/>
    </source>
</evidence>
<feature type="binding site" description="axial binding residue" evidence="11">
    <location>
        <position position="469"/>
    </location>
    <ligand>
        <name>heme</name>
        <dbReference type="ChEBI" id="CHEBI:30413"/>
    </ligand>
    <ligandPart>
        <name>Fe</name>
        <dbReference type="ChEBI" id="CHEBI:18248"/>
    </ligandPart>
</feature>
<dbReference type="GO" id="GO:0020037">
    <property type="term" value="F:heme binding"/>
    <property type="evidence" value="ECO:0007669"/>
    <property type="project" value="InterPro"/>
</dbReference>
<evidence type="ECO:0000256" key="6">
    <source>
        <dbReference type="ARBA" id="ARBA00022989"/>
    </source>
</evidence>
<dbReference type="InterPro" id="IPR036396">
    <property type="entry name" value="Cyt_P450_sf"/>
</dbReference>
<dbReference type="PANTHER" id="PTHR24282">
    <property type="entry name" value="CYTOCHROME P450 FAMILY MEMBER"/>
    <property type="match status" value="1"/>
</dbReference>
<evidence type="ECO:0000256" key="10">
    <source>
        <dbReference type="ARBA" id="ARBA00023136"/>
    </source>
</evidence>
<reference evidence="12" key="1">
    <citation type="submission" date="2015-04" db="UniProtKB">
        <authorList>
            <consortium name="EnsemblPlants"/>
        </authorList>
    </citation>
    <scope>IDENTIFICATION</scope>
</reference>
<evidence type="ECO:0000256" key="1">
    <source>
        <dbReference type="ARBA" id="ARBA00004167"/>
    </source>
</evidence>
<evidence type="ECO:0000256" key="2">
    <source>
        <dbReference type="ARBA" id="ARBA00010617"/>
    </source>
</evidence>
<keyword evidence="7" id="KW-0560">Oxidoreductase</keyword>
<keyword evidence="9" id="KW-0503">Monooxygenase</keyword>
<dbReference type="HOGENOM" id="CLU_001570_11_0_1"/>
<keyword evidence="6" id="KW-1133">Transmembrane helix</keyword>
<dbReference type="PANTHER" id="PTHR24282:SF49">
    <property type="entry name" value="OS01G0628700 PROTEIN"/>
    <property type="match status" value="1"/>
</dbReference>
<dbReference type="InterPro" id="IPR017972">
    <property type="entry name" value="Cyt_P450_CS"/>
</dbReference>
<dbReference type="Proteomes" id="UP000026962">
    <property type="component" value="Chromosome 1"/>
</dbReference>
<proteinExistence type="inferred from homology"/>
<keyword evidence="10" id="KW-0472">Membrane</keyword>
<dbReference type="InterPro" id="IPR002401">
    <property type="entry name" value="Cyt_P450_E_grp-I"/>
</dbReference>
<dbReference type="PRINTS" id="PR00463">
    <property type="entry name" value="EP450I"/>
</dbReference>
<comment type="similarity">
    <text evidence="2">Belongs to the cytochrome P450 family.</text>
</comment>
<dbReference type="GO" id="GO:0016020">
    <property type="term" value="C:membrane"/>
    <property type="evidence" value="ECO:0007669"/>
    <property type="project" value="UniProtKB-SubCell"/>
</dbReference>
<dbReference type="GO" id="GO:0016131">
    <property type="term" value="P:brassinosteroid metabolic process"/>
    <property type="evidence" value="ECO:0007669"/>
    <property type="project" value="UniProtKB-ARBA"/>
</dbReference>
<evidence type="ECO:0008006" key="14">
    <source>
        <dbReference type="Google" id="ProtNLM"/>
    </source>
</evidence>
<sequence length="1051" mass="118031">MGMQQLLLVWAVVAGAVLAWCAVRALEWAWWKPRRLERALRAQGLRGTPYRSPAGDAPLNVQLSAEARARTMPLGCHDVVPRAMPLFHQAMKEHGKVSITWFGPVPRVTITKPELVREVLSNKFGHFEKLKFGRFQRLLHNGLGSHEGEKWAKHRRIINPAFHLEKLKRMLPAFAACCTELVDKWEGLAKGGDEPYEVDVWPEMQSLTGDVISRAAFGSSYLEGKRIFQLQGEQIELIVATMNKIHIPGYIHLPTKSNRRMKQISAEIEGMLKRIIAKRESALKAGEASSDDLLGLLLESNLDHSKGNGGTANSGISIDDVIGECKLFYFAGMETTSVLLTWTMVVLSMHPEWQDRAREEVLHVFGSHSPDYDGLSRLRIVTMVLYEVLRLYTPLTALQRKTYKPMELGGVRYPAGVVLTLPLLCVHHDKDVWGADADEFRPERFAEGISKASREAPAFFPFGWGPRICIGQNFALLEAKMGLSMILQRFSFDLSPSYTHAPFPVGLLQPEHGAQVHTYDEIETMETVDGAPLLHPWSLLLYALGTLAALWWVWRALDRFWLRPRRLGRALRAQGLRGTPYRFPSGDWKEYARLLGAALATPMPPLSHDVASRALSFDLAAIKQHGNVCVTWFGPEARVIVSDPKLFREILANKNGRFGKQKSVLPIQNLLADGLTSHQGEKWVAHRRIMNHAFHLEKLKRMLPAFAACSSELINRWQDSVGADGAQEIDVWPEFQNLTGDVISRSAFGSSFSEGRRIFQLQAEQAQNVTKMARALDFPGYRFLPTEINRRTKANAREVRELLKGIITKRESAMKDGHAVNDDLLGLLLETNIKESQEAGSSKPTMTTKDIIEELKLLYFAGSDTTAVLLTWTMVLLSMHPEWQDRAREEVLRVFGKNSPDFEGINHLKVVTMIMHEVLRLYPPILLVGREAYEETELGGITYPAGVTFALPIACIHHDPDVWGEDVGEFKPERFAEGVSKASKDSPALVPFSWGPRICVGQNFALLEAKMALSMILQQFSFELSPSYTHAPFPLPTLQPQHGAQIKLTKF</sequence>
<comment type="cofactor">
    <cofactor evidence="11">
        <name>heme</name>
        <dbReference type="ChEBI" id="CHEBI:30413"/>
    </cofactor>
</comment>
<organism evidence="12">
    <name type="scientific">Oryza punctata</name>
    <name type="common">Red rice</name>
    <dbReference type="NCBI Taxonomy" id="4537"/>
    <lineage>
        <taxon>Eukaryota</taxon>
        <taxon>Viridiplantae</taxon>
        <taxon>Streptophyta</taxon>
        <taxon>Embryophyta</taxon>
        <taxon>Tracheophyta</taxon>
        <taxon>Spermatophyta</taxon>
        <taxon>Magnoliopsida</taxon>
        <taxon>Liliopsida</taxon>
        <taxon>Poales</taxon>
        <taxon>Poaceae</taxon>
        <taxon>BOP clade</taxon>
        <taxon>Oryzoideae</taxon>
        <taxon>Oryzeae</taxon>
        <taxon>Oryzinae</taxon>
        <taxon>Oryza</taxon>
    </lineage>
</organism>
<dbReference type="SUPFAM" id="SSF48264">
    <property type="entry name" value="Cytochrome P450"/>
    <property type="match status" value="2"/>
</dbReference>
<evidence type="ECO:0000256" key="7">
    <source>
        <dbReference type="ARBA" id="ARBA00023002"/>
    </source>
</evidence>
<evidence type="ECO:0000256" key="9">
    <source>
        <dbReference type="ARBA" id="ARBA00023033"/>
    </source>
</evidence>
<dbReference type="InterPro" id="IPR050665">
    <property type="entry name" value="Cytochrome_P450_Monooxygen"/>
</dbReference>
<dbReference type="STRING" id="4537.A0A0E0JLF6"/>
<keyword evidence="5 11" id="KW-0479">Metal-binding</keyword>
<evidence type="ECO:0000256" key="4">
    <source>
        <dbReference type="ARBA" id="ARBA00022692"/>
    </source>
</evidence>
<accession>A0A0E0JLF6</accession>
<dbReference type="Pfam" id="PF00067">
    <property type="entry name" value="p450"/>
    <property type="match status" value="2"/>
</dbReference>
<evidence type="ECO:0000256" key="11">
    <source>
        <dbReference type="PIRSR" id="PIRSR602401-1"/>
    </source>
</evidence>
<keyword evidence="4" id="KW-0812">Transmembrane</keyword>
<evidence type="ECO:0000256" key="8">
    <source>
        <dbReference type="ARBA" id="ARBA00023004"/>
    </source>
</evidence>
<dbReference type="eggNOG" id="KOG0157">
    <property type="taxonomic scope" value="Eukaryota"/>
</dbReference>
<dbReference type="GO" id="GO:0005506">
    <property type="term" value="F:iron ion binding"/>
    <property type="evidence" value="ECO:0007669"/>
    <property type="project" value="InterPro"/>
</dbReference>
<evidence type="ECO:0000256" key="5">
    <source>
        <dbReference type="ARBA" id="ARBA00022723"/>
    </source>
</evidence>
<name>A0A0E0JLF6_ORYPU</name>
<dbReference type="FunFam" id="1.10.630.10:FF:000029">
    <property type="entry name" value="Cytochrome P450 734A1"/>
    <property type="match status" value="2"/>
</dbReference>
<dbReference type="OMA" id="HSEGIGK"/>
<keyword evidence="3 11" id="KW-0349">Heme</keyword>
<comment type="subcellular location">
    <subcellularLocation>
        <location evidence="1">Membrane</location>
        <topology evidence="1">Single-pass membrane protein</topology>
    </subcellularLocation>
</comment>
<dbReference type="PROSITE" id="PS00086">
    <property type="entry name" value="CYTOCHROME_P450"/>
    <property type="match status" value="2"/>
</dbReference>
<reference evidence="12" key="2">
    <citation type="submission" date="2018-05" db="EMBL/GenBank/DDBJ databases">
        <title>OpunRS2 (Oryza punctata Reference Sequence Version 2).</title>
        <authorList>
            <person name="Zhang J."/>
            <person name="Kudrna D."/>
            <person name="Lee S."/>
            <person name="Talag J."/>
            <person name="Welchert J."/>
            <person name="Wing R.A."/>
        </authorList>
    </citation>
    <scope>NUCLEOTIDE SEQUENCE [LARGE SCALE GENOMIC DNA]</scope>
</reference>
<dbReference type="InterPro" id="IPR001128">
    <property type="entry name" value="Cyt_P450"/>
</dbReference>
<dbReference type="EnsemblPlants" id="OPUNC01G23650.1">
    <property type="protein sequence ID" value="OPUNC01G23650.1"/>
    <property type="gene ID" value="OPUNC01G23650"/>
</dbReference>
<dbReference type="GO" id="GO:0010268">
    <property type="term" value="P:brassinosteroid homeostasis"/>
    <property type="evidence" value="ECO:0007669"/>
    <property type="project" value="UniProtKB-ARBA"/>
</dbReference>
<dbReference type="PRINTS" id="PR00385">
    <property type="entry name" value="P450"/>
</dbReference>
<keyword evidence="8 11" id="KW-0408">Iron</keyword>
<keyword evidence="13" id="KW-1185">Reference proteome</keyword>
<dbReference type="Gramene" id="OPUNC01G23650.1">
    <property type="protein sequence ID" value="OPUNC01G23650.1"/>
    <property type="gene ID" value="OPUNC01G23650"/>
</dbReference>
<dbReference type="GO" id="GO:0004497">
    <property type="term" value="F:monooxygenase activity"/>
    <property type="evidence" value="ECO:0007669"/>
    <property type="project" value="UniProtKB-KW"/>
</dbReference>